<organism evidence="5 6">
    <name type="scientific">Aspergillus tanneri</name>
    <dbReference type="NCBI Taxonomy" id="1220188"/>
    <lineage>
        <taxon>Eukaryota</taxon>
        <taxon>Fungi</taxon>
        <taxon>Dikarya</taxon>
        <taxon>Ascomycota</taxon>
        <taxon>Pezizomycotina</taxon>
        <taxon>Eurotiomycetes</taxon>
        <taxon>Eurotiomycetidae</taxon>
        <taxon>Eurotiales</taxon>
        <taxon>Aspergillaceae</taxon>
        <taxon>Aspergillus</taxon>
        <taxon>Aspergillus subgen. Circumdati</taxon>
    </lineage>
</organism>
<comment type="cofactor">
    <cofactor evidence="1">
        <name>Zn(2+)</name>
        <dbReference type="ChEBI" id="CHEBI:29105"/>
    </cofactor>
</comment>
<dbReference type="Pfam" id="PF00962">
    <property type="entry name" value="A_deaminase"/>
    <property type="match status" value="1"/>
</dbReference>
<evidence type="ECO:0000313" key="6">
    <source>
        <dbReference type="Proteomes" id="UP000308092"/>
    </source>
</evidence>
<accession>A0A4S3JKG2</accession>
<dbReference type="GO" id="GO:0043103">
    <property type="term" value="P:hypoxanthine salvage"/>
    <property type="evidence" value="ECO:0007669"/>
    <property type="project" value="TreeGrafter"/>
</dbReference>
<dbReference type="GO" id="GO:0046872">
    <property type="term" value="F:metal ion binding"/>
    <property type="evidence" value="ECO:0007669"/>
    <property type="project" value="UniProtKB-KW"/>
</dbReference>
<feature type="domain" description="Adenosine deaminase" evidence="4">
    <location>
        <begin position="15"/>
        <end position="110"/>
    </location>
</feature>
<dbReference type="GO" id="GO:0000034">
    <property type="term" value="F:adenine deaminase activity"/>
    <property type="evidence" value="ECO:0007669"/>
    <property type="project" value="TreeGrafter"/>
</dbReference>
<comment type="caution">
    <text evidence="5">The sequence shown here is derived from an EMBL/GenBank/DDBJ whole genome shotgun (WGS) entry which is preliminary data.</text>
</comment>
<dbReference type="InterPro" id="IPR032466">
    <property type="entry name" value="Metal_Hydrolase"/>
</dbReference>
<reference evidence="5 6" key="1">
    <citation type="submission" date="2019-03" db="EMBL/GenBank/DDBJ databases">
        <title>The genome sequence of a newly discovered highly antifungal drug resistant Aspergillus species, Aspergillus tanneri NIH 1004.</title>
        <authorList>
            <person name="Mounaud S."/>
            <person name="Singh I."/>
            <person name="Joardar V."/>
            <person name="Pakala S."/>
            <person name="Pakala S."/>
            <person name="Venepally P."/>
            <person name="Hoover J."/>
            <person name="Nierman W."/>
            <person name="Chung J."/>
            <person name="Losada L."/>
        </authorList>
    </citation>
    <scope>NUCLEOTIDE SEQUENCE [LARGE SCALE GENOMIC DNA]</scope>
    <source>
        <strain evidence="5 6">NIH1004</strain>
    </source>
</reference>
<proteinExistence type="predicted"/>
<dbReference type="GO" id="GO:0005829">
    <property type="term" value="C:cytosol"/>
    <property type="evidence" value="ECO:0007669"/>
    <property type="project" value="TreeGrafter"/>
</dbReference>
<keyword evidence="3" id="KW-0378">Hydrolase</keyword>
<protein>
    <recommendedName>
        <fullName evidence="4">Adenosine deaminase domain-containing protein</fullName>
    </recommendedName>
</protein>
<dbReference type="GO" id="GO:0006146">
    <property type="term" value="P:adenine catabolic process"/>
    <property type="evidence" value="ECO:0007669"/>
    <property type="project" value="TreeGrafter"/>
</dbReference>
<dbReference type="EMBL" id="SOSA01000131">
    <property type="protein sequence ID" value="THC96026.1"/>
    <property type="molecule type" value="Genomic_DNA"/>
</dbReference>
<dbReference type="SUPFAM" id="SSF51556">
    <property type="entry name" value="Metallo-dependent hydrolases"/>
    <property type="match status" value="1"/>
</dbReference>
<evidence type="ECO:0000256" key="2">
    <source>
        <dbReference type="ARBA" id="ARBA00022723"/>
    </source>
</evidence>
<dbReference type="PANTHER" id="PTHR43114">
    <property type="entry name" value="ADENINE DEAMINASE"/>
    <property type="match status" value="1"/>
</dbReference>
<dbReference type="InterPro" id="IPR006330">
    <property type="entry name" value="Ado/ade_deaminase"/>
</dbReference>
<dbReference type="AlphaFoldDB" id="A0A4S3JKG2"/>
<evidence type="ECO:0000256" key="1">
    <source>
        <dbReference type="ARBA" id="ARBA00001947"/>
    </source>
</evidence>
<name>A0A4S3JKG2_9EURO</name>
<dbReference type="InterPro" id="IPR001365">
    <property type="entry name" value="A_deaminase_dom"/>
</dbReference>
<dbReference type="Gene3D" id="3.20.20.140">
    <property type="entry name" value="Metal-dependent hydrolases"/>
    <property type="match status" value="1"/>
</dbReference>
<evidence type="ECO:0000256" key="3">
    <source>
        <dbReference type="ARBA" id="ARBA00022801"/>
    </source>
</evidence>
<dbReference type="VEuPathDB" id="FungiDB:EYZ11_004486"/>
<dbReference type="Proteomes" id="UP000308092">
    <property type="component" value="Unassembled WGS sequence"/>
</dbReference>
<dbReference type="STRING" id="1220188.A0A4S3JKG2"/>
<evidence type="ECO:0000313" key="5">
    <source>
        <dbReference type="EMBL" id="THC96026.1"/>
    </source>
</evidence>
<evidence type="ECO:0000259" key="4">
    <source>
        <dbReference type="Pfam" id="PF00962"/>
    </source>
</evidence>
<gene>
    <name evidence="5" type="ORF">EYZ11_004486</name>
</gene>
<keyword evidence="6" id="KW-1185">Reference proteome</keyword>
<sequence length="201" mass="22581">MSPKSAIEHYVAALPYRNTIVRIRLESLETDRPPHLFEYLFRRAPADGFKITCHCDVGDKGTPRNIGQVVEKLGGTGAHRIDYGLHAVDDSVLLQRVKDRNLGMTICPWGYLCYSGESNIMDRIRALYDAGPRLSPEMAYLEDIWLNHSLYLLPVDICWAFVVVKMKILEVERFRELALESGQAVSGEISGSEGKEGVVTI</sequence>
<keyword evidence="2" id="KW-0479">Metal-binding</keyword>
<dbReference type="PANTHER" id="PTHR43114:SF7">
    <property type="entry name" value="ADENOSINE DEAMINASE DOMAIN-CONTAINING PROTEIN"/>
    <property type="match status" value="1"/>
</dbReference>